<dbReference type="GeneID" id="13725899"/>
<accession>K0B2U9</accession>
<protein>
    <submittedName>
        <fullName evidence="3">Response regulator receiver protein</fullName>
    </submittedName>
</protein>
<feature type="domain" description="Response regulatory" evidence="2">
    <location>
        <begin position="6"/>
        <end position="121"/>
    </location>
</feature>
<dbReference type="PANTHER" id="PTHR44591">
    <property type="entry name" value="STRESS RESPONSE REGULATOR PROTEIN 1"/>
    <property type="match status" value="1"/>
</dbReference>
<dbReference type="PROSITE" id="PS50110">
    <property type="entry name" value="RESPONSE_REGULATORY"/>
    <property type="match status" value="1"/>
</dbReference>
<dbReference type="InterPro" id="IPR001789">
    <property type="entry name" value="Sig_transdc_resp-reg_receiver"/>
</dbReference>
<name>K0B2U9_9ARCH</name>
<dbReference type="HOGENOM" id="CLU_000445_69_15_2"/>
<organism evidence="3 4">
    <name type="scientific">Candidatus Nitrosopumilus koreensis AR1</name>
    <dbReference type="NCBI Taxonomy" id="1229908"/>
    <lineage>
        <taxon>Archaea</taxon>
        <taxon>Nitrososphaerota</taxon>
        <taxon>Nitrososphaeria</taxon>
        <taxon>Nitrosopumilales</taxon>
        <taxon>Nitrosopumilaceae</taxon>
        <taxon>Nitrosopumilus</taxon>
    </lineage>
</organism>
<dbReference type="Pfam" id="PF00072">
    <property type="entry name" value="Response_reg"/>
    <property type="match status" value="1"/>
</dbReference>
<keyword evidence="4" id="KW-1185">Reference proteome</keyword>
<gene>
    <name evidence="3" type="ORF">NKOR_02265</name>
</gene>
<evidence type="ECO:0000256" key="1">
    <source>
        <dbReference type="ARBA" id="ARBA00022553"/>
    </source>
</evidence>
<dbReference type="EMBL" id="CP003842">
    <property type="protein sequence ID" value="AFS80353.1"/>
    <property type="molecule type" value="Genomic_DNA"/>
</dbReference>
<dbReference type="Proteomes" id="UP000006101">
    <property type="component" value="Chromosome"/>
</dbReference>
<dbReference type="InterPro" id="IPR011006">
    <property type="entry name" value="CheY-like_superfamily"/>
</dbReference>
<dbReference type="AlphaFoldDB" id="K0B2U9"/>
<dbReference type="KEGG" id="nkr:NKOR_02265"/>
<dbReference type="RefSeq" id="WP_014962742.1">
    <property type="nucleotide sequence ID" value="NC_018655.1"/>
</dbReference>
<sequence length="123" mass="14129">MTTNKLILIVDDDIPLLENTAYMIETLGYDVVTAKDGMEAVDVYRSAQPSMTFMDVKMPKQDGFDAFFKIKEFDPDAKVVLITAYNMDEKKHLKAKSMNLLETIEKPYDMEKLETTLDKYLNS</sequence>
<dbReference type="SUPFAM" id="SSF52172">
    <property type="entry name" value="CheY-like"/>
    <property type="match status" value="1"/>
</dbReference>
<dbReference type="SMART" id="SM00448">
    <property type="entry name" value="REC"/>
    <property type="match status" value="1"/>
</dbReference>
<dbReference type="STRING" id="1229908.NKOR_02265"/>
<dbReference type="PANTHER" id="PTHR44591:SF3">
    <property type="entry name" value="RESPONSE REGULATORY DOMAIN-CONTAINING PROTEIN"/>
    <property type="match status" value="1"/>
</dbReference>
<reference evidence="3 4" key="1">
    <citation type="journal article" date="2012" name="J. Bacteriol.">
        <title>Draft Genome Sequence of an Ammonia-Oxidizing Archaeon, "Candidatus Nitrosopumilus koreensis" AR1, from Marine Sediment.</title>
        <authorList>
            <person name="Park S.J."/>
            <person name="Kim J.G."/>
            <person name="Jung M.Y."/>
            <person name="Kim S.J."/>
            <person name="Cha I.T."/>
            <person name="Kwon K."/>
            <person name="Lee J.H."/>
            <person name="Rhee S.K."/>
        </authorList>
    </citation>
    <scope>NUCLEOTIDE SEQUENCE [LARGE SCALE GENOMIC DNA]</scope>
    <source>
        <strain evidence="3 4">AR1</strain>
    </source>
</reference>
<dbReference type="GO" id="GO:0000160">
    <property type="term" value="P:phosphorelay signal transduction system"/>
    <property type="evidence" value="ECO:0007669"/>
    <property type="project" value="InterPro"/>
</dbReference>
<evidence type="ECO:0000259" key="2">
    <source>
        <dbReference type="PROSITE" id="PS50110"/>
    </source>
</evidence>
<dbReference type="Gene3D" id="3.40.50.2300">
    <property type="match status" value="1"/>
</dbReference>
<dbReference type="InterPro" id="IPR050595">
    <property type="entry name" value="Bact_response_regulator"/>
</dbReference>
<keyword evidence="1" id="KW-0597">Phosphoprotein</keyword>
<dbReference type="PATRIC" id="fig|1229908.8.peg.478"/>
<evidence type="ECO:0000313" key="3">
    <source>
        <dbReference type="EMBL" id="AFS80353.1"/>
    </source>
</evidence>
<proteinExistence type="predicted"/>
<evidence type="ECO:0000313" key="4">
    <source>
        <dbReference type="Proteomes" id="UP000006101"/>
    </source>
</evidence>